<reference evidence="3" key="1">
    <citation type="submission" date="2015-09" db="EMBL/GenBank/DDBJ databases">
        <authorList>
            <consortium name="Pathogen Informatics"/>
        </authorList>
    </citation>
    <scope>NUCLEOTIDE SEQUENCE [LARGE SCALE GENOMIC DNA]</scope>
    <source>
        <strain evidence="3">Lake Konstanz</strain>
    </source>
</reference>
<dbReference type="Proteomes" id="UP000051952">
    <property type="component" value="Unassembled WGS sequence"/>
</dbReference>
<protein>
    <submittedName>
        <fullName evidence="2">Uncharacterized protein</fullName>
    </submittedName>
</protein>
<evidence type="ECO:0000313" key="2">
    <source>
        <dbReference type="EMBL" id="CUF18200.1"/>
    </source>
</evidence>
<feature type="compositionally biased region" description="Polar residues" evidence="1">
    <location>
        <begin position="238"/>
        <end position="255"/>
    </location>
</feature>
<evidence type="ECO:0000256" key="1">
    <source>
        <dbReference type="SAM" id="MobiDB-lite"/>
    </source>
</evidence>
<dbReference type="AlphaFoldDB" id="A0A0S4IQI3"/>
<dbReference type="EMBL" id="CYKH01000259">
    <property type="protein sequence ID" value="CUF18200.1"/>
    <property type="molecule type" value="Genomic_DNA"/>
</dbReference>
<accession>A0A0S4IQI3</accession>
<organism evidence="2 3">
    <name type="scientific">Bodo saltans</name>
    <name type="common">Flagellated protozoan</name>
    <dbReference type="NCBI Taxonomy" id="75058"/>
    <lineage>
        <taxon>Eukaryota</taxon>
        <taxon>Discoba</taxon>
        <taxon>Euglenozoa</taxon>
        <taxon>Kinetoplastea</taxon>
        <taxon>Metakinetoplastina</taxon>
        <taxon>Eubodonida</taxon>
        <taxon>Bodonidae</taxon>
        <taxon>Bodo</taxon>
    </lineage>
</organism>
<keyword evidence="3" id="KW-1185">Reference proteome</keyword>
<sequence>MDRGSLIKAVIAASLNREFAPESAQDLTATTEKQRAAQMIVDAMLLGAPTTSACPTHINNNTHLSSSSLRASPTMPTWRSAANLLSLMKTGAPIRHHHQTSGGAFTVASSALREIHRALLEEPISKLRWQGALAASVASLQLHAGNDPSGSLRRAYRGAVVEAARDVGGQWTTVLSLLSGKQHQSLLLSGDTPSPSSSYLTPMLNGASIYKLKTLRNGIGKQWRDALQCGIILSNPSSSRQPTPLTRVTRVTQPSQRAAADAQRQDHHQDMLGGLRTSLASTPPPTPSAIAKALACLLAEQEAYRSTPSCPRSATVRAFSDDDEKALTTVLQRVALGLQQRHTKRTTKNDENTTFDLAVQQLATHLLIDDSLSSSAASFIASVVSPSVPPSAARSDGSTVVSSSCCWLRDDLHPLRLFMCEVWLQIAETQRTLPPLNSNRLLVQIVHALTAVDAAHDHDDILGSLYTRWVSCVDNYLQFHSSSRASGPHSLSYINKIGLLEGLLKCCNRTEASKGVAAETLASTCALTPAEFVAMPLACRLPFDTWVSWLAAHVKVLHHWTHQRTLSCVTTKAPSPPQEDEERVVERILSLLEYLMHAHPAQLLCCPRVADLIGTMTTKQFAYRPQQQLRWRGVLDSMAQLLLTLNKNNNSARHRHSSHQPRAVACAVFFQRGAMSAAVEHDWKMLNNLFHCAFSPLLLAAEVGGPLASTAKSNSREEYCSQKTLVNGALHCVLLLAVNKIVSHDRAEAGAALLRRTLVSTTNEQVVGSDSGTASCTMYRAEIALIHSLVALFDRHRHAVVRGVECSSSANDRSGTGVSRVILTSDDNEFISRASRACDAYLATNMRDHNIEGHDDTIPLLVRDVQSKLMIALRRMRGNSDGTTSRSSSCAWSDVMPCAYSFEERGGSLLGASTAKTQRHESLEHRPKIILEQDLLSSSFLTLSTSLAATRSNDHWRRR</sequence>
<proteinExistence type="predicted"/>
<evidence type="ECO:0000313" key="3">
    <source>
        <dbReference type="Proteomes" id="UP000051952"/>
    </source>
</evidence>
<feature type="region of interest" description="Disordered" evidence="1">
    <location>
        <begin position="238"/>
        <end position="267"/>
    </location>
</feature>
<gene>
    <name evidence="2" type="ORF">BSAL_59895</name>
</gene>
<name>A0A0S4IQI3_BODSA</name>
<dbReference type="VEuPathDB" id="TriTrypDB:BSAL_59895"/>